<dbReference type="InterPro" id="IPR032774">
    <property type="entry name" value="WG_beta_rep"/>
</dbReference>
<keyword evidence="2" id="KW-1185">Reference proteome</keyword>
<dbReference type="Gene3D" id="3.40.50.150">
    <property type="entry name" value="Vaccinia Virus protein VP39"/>
    <property type="match status" value="1"/>
</dbReference>
<dbReference type="PANTHER" id="PTHR37841">
    <property type="entry name" value="GLR2918 PROTEIN"/>
    <property type="match status" value="1"/>
</dbReference>
<accession>A0ABU5NBN1</accession>
<evidence type="ECO:0008006" key="3">
    <source>
        <dbReference type="Google" id="ProtNLM"/>
    </source>
</evidence>
<dbReference type="InterPro" id="IPR036388">
    <property type="entry name" value="WH-like_DNA-bd_sf"/>
</dbReference>
<dbReference type="InterPro" id="IPR029063">
    <property type="entry name" value="SAM-dependent_MTases_sf"/>
</dbReference>
<comment type="caution">
    <text evidence="1">The sequence shown here is derived from an EMBL/GenBank/DDBJ whole genome shotgun (WGS) entry which is preliminary data.</text>
</comment>
<name>A0ABU5NBN1_9RICK</name>
<reference evidence="1 2" key="1">
    <citation type="submission" date="2023-03" db="EMBL/GenBank/DDBJ databases">
        <title>Host association and intracellularity evolved multiple times independently in the Rickettsiales.</title>
        <authorList>
            <person name="Castelli M."/>
            <person name="Nardi T."/>
            <person name="Gammuto L."/>
            <person name="Bellinzona G."/>
            <person name="Sabaneyeva E."/>
            <person name="Potekhin A."/>
            <person name="Serra V."/>
            <person name="Petroni G."/>
            <person name="Sassera D."/>
        </authorList>
    </citation>
    <scope>NUCLEOTIDE SEQUENCE [LARGE SCALE GENOMIC DNA]</scope>
    <source>
        <strain evidence="1 2">Sr 2-6</strain>
    </source>
</reference>
<dbReference type="Gene3D" id="1.10.10.10">
    <property type="entry name" value="Winged helix-like DNA-binding domain superfamily/Winged helix DNA-binding domain"/>
    <property type="match status" value="1"/>
</dbReference>
<dbReference type="Proteomes" id="UP001291687">
    <property type="component" value="Unassembled WGS sequence"/>
</dbReference>
<evidence type="ECO:0000313" key="1">
    <source>
        <dbReference type="EMBL" id="MEA0970542.1"/>
    </source>
</evidence>
<proteinExistence type="predicted"/>
<gene>
    <name evidence="1" type="ORF">Megvenef_00508</name>
</gene>
<dbReference type="EMBL" id="JARJFB010000026">
    <property type="protein sequence ID" value="MEA0970542.1"/>
    <property type="molecule type" value="Genomic_DNA"/>
</dbReference>
<protein>
    <recommendedName>
        <fullName evidence="3">WG repeat-containing protein</fullName>
    </recommendedName>
</protein>
<sequence length="557" mass="64735">MQYEKTTGQLTENNHLEFIKISPCRKFHTLFEKPLYEERFLYVEKFHEPGFAPVCDTTGAYHINLKGKILYTKRFNKTHGFYCGRAAVEDDTGCYHIDSHGSRLYKQSYQWVGNYQENICAVRRSNKFYHIDLYGNRLYQEEYDYVGDFKDDIAVVHKESKATHINSEGNLIHNKWYKQLDIFHKGFAIAEDNDGWFHVDIEGNAIYLQRYKTVNPFYNGVAVVKAYCGTLGQIDITGNIKFIISPPEPEAQIHKISSELAGFWKTYLTNAAIELGLLNILPATTKLLSKQLNMIEANLQRLLRALWEIELIDYNQNKDLWQISTKGEFLKNNAFLPQAAEMWARVAAEKNWLNIVDLLKQKTISSFPSFKEKETSEEMRTKFYKALIGYTTLDTREFSNKVSIEGNENILLFGVHSLALRSKDINTINWDYYNDHRIPEELIRDYNARLITPDKLSENYDLGIFCRFLQNQDDEKVLSYFRLIKDKKISRILLIETILTNNSPIGGAVDINIMVETGGKLRKLEDWEVILKQVGNLKIFEVLSLTEYLSVIDIRSC</sequence>
<organism evidence="1 2">
    <name type="scientific">Candidatus Megaera venefica</name>
    <dbReference type="NCBI Taxonomy" id="2055910"/>
    <lineage>
        <taxon>Bacteria</taxon>
        <taxon>Pseudomonadati</taxon>
        <taxon>Pseudomonadota</taxon>
        <taxon>Alphaproteobacteria</taxon>
        <taxon>Rickettsiales</taxon>
        <taxon>Rickettsiaceae</taxon>
        <taxon>Candidatus Megaera</taxon>
    </lineage>
</organism>
<dbReference type="PANTHER" id="PTHR37841:SF1">
    <property type="entry name" value="DUF3298 DOMAIN-CONTAINING PROTEIN"/>
    <property type="match status" value="1"/>
</dbReference>
<evidence type="ECO:0000313" key="2">
    <source>
        <dbReference type="Proteomes" id="UP001291687"/>
    </source>
</evidence>
<dbReference type="Pfam" id="PF14903">
    <property type="entry name" value="WG_beta_rep"/>
    <property type="match status" value="1"/>
</dbReference>